<dbReference type="Proteomes" id="UP000464214">
    <property type="component" value="Chromosome"/>
</dbReference>
<proteinExistence type="predicted"/>
<evidence type="ECO:0000313" key="3">
    <source>
        <dbReference type="Proteomes" id="UP000464214"/>
    </source>
</evidence>
<dbReference type="AlphaFoldDB" id="A0A6P1P1V0"/>
<name>A0A6P1P1V0_9BACT</name>
<protein>
    <submittedName>
        <fullName evidence="2">Uncharacterized protein</fullName>
    </submittedName>
</protein>
<dbReference type="EMBL" id="CP047897">
    <property type="protein sequence ID" value="QHL87862.1"/>
    <property type="molecule type" value="Genomic_DNA"/>
</dbReference>
<reference evidence="2 3" key="1">
    <citation type="submission" date="2020-01" db="EMBL/GenBank/DDBJ databases">
        <authorList>
            <person name="Kim M."/>
        </authorList>
    </citation>
    <scope>NUCLEOTIDE SEQUENCE [LARGE SCALE GENOMIC DNA]</scope>
    <source>
        <strain evidence="2 3">BT10</strain>
    </source>
</reference>
<gene>
    <name evidence="2" type="ORF">GU926_10635</name>
</gene>
<feature type="chain" id="PRO_5026973839" evidence="1">
    <location>
        <begin position="24"/>
        <end position="173"/>
    </location>
</feature>
<keyword evidence="3" id="KW-1185">Reference proteome</keyword>
<keyword evidence="1" id="KW-0732">Signal</keyword>
<evidence type="ECO:0000313" key="2">
    <source>
        <dbReference type="EMBL" id="QHL87862.1"/>
    </source>
</evidence>
<organism evidence="2 3">
    <name type="scientific">Nibribacter ruber</name>
    <dbReference type="NCBI Taxonomy" id="2698458"/>
    <lineage>
        <taxon>Bacteria</taxon>
        <taxon>Pseudomonadati</taxon>
        <taxon>Bacteroidota</taxon>
        <taxon>Cytophagia</taxon>
        <taxon>Cytophagales</taxon>
        <taxon>Hymenobacteraceae</taxon>
        <taxon>Nibribacter</taxon>
    </lineage>
</organism>
<accession>A0A6P1P1V0</accession>
<feature type="signal peptide" evidence="1">
    <location>
        <begin position="1"/>
        <end position="23"/>
    </location>
</feature>
<dbReference type="KEGG" id="nib:GU926_10635"/>
<dbReference type="RefSeq" id="WP_160691654.1">
    <property type="nucleotide sequence ID" value="NZ_CP047897.1"/>
</dbReference>
<sequence>MKKPILIFLLLLAPLVNFGRQGAGEKLNKELICQQLEAALMHLKSNTILKGFELKFDNRIRDGWGYGSFATLYTAKKLKVTPEELWNQDKSKIGEIFNSFEDKPFKSGSKMNLDCLSKSRCANTVISKIDSDTMLFYVTTNRLGEEGSSGVILLFCFDESNNIESFHKTSWIS</sequence>
<evidence type="ECO:0000256" key="1">
    <source>
        <dbReference type="SAM" id="SignalP"/>
    </source>
</evidence>